<proteinExistence type="predicted"/>
<reference evidence="1" key="1">
    <citation type="submission" date="2023-07" db="EMBL/GenBank/DDBJ databases">
        <authorList>
            <person name="Pelsma A.J. K."/>
        </authorList>
    </citation>
    <scope>NUCLEOTIDE SEQUENCE</scope>
</reference>
<gene>
    <name evidence="1" type="ORF">AMST5_01883</name>
</gene>
<organism evidence="1">
    <name type="scientific">freshwater sediment metagenome</name>
    <dbReference type="NCBI Taxonomy" id="556182"/>
    <lineage>
        <taxon>unclassified sequences</taxon>
        <taxon>metagenomes</taxon>
        <taxon>ecological metagenomes</taxon>
    </lineage>
</organism>
<evidence type="ECO:0000313" key="1">
    <source>
        <dbReference type="EMBL" id="CAJ0866688.1"/>
    </source>
</evidence>
<dbReference type="AlphaFoldDB" id="A0AA48RD58"/>
<accession>A0AA48RD58</accession>
<protein>
    <submittedName>
        <fullName evidence="1">Uncharacterized protein</fullName>
    </submittedName>
</protein>
<name>A0AA48RD58_9ZZZZ</name>
<dbReference type="EMBL" id="OY288114">
    <property type="protein sequence ID" value="CAJ0866688.1"/>
    <property type="molecule type" value="Genomic_DNA"/>
</dbReference>
<sequence>MIFRVAILALVAGATTYLGYASSVELMPAREDCVTSGCHLFIAGK</sequence>